<evidence type="ECO:0000313" key="2">
    <source>
        <dbReference type="Proteomes" id="UP001375539"/>
    </source>
</evidence>
<protein>
    <submittedName>
        <fullName evidence="1">Uncharacterized protein</fullName>
    </submittedName>
</protein>
<evidence type="ECO:0000313" key="1">
    <source>
        <dbReference type="EMBL" id="MEJ8662031.1"/>
    </source>
</evidence>
<gene>
    <name evidence="1" type="ORF">WKI58_36990</name>
</gene>
<organism evidence="1 2">
    <name type="scientific">Streptomyces pratisoli</name>
    <dbReference type="NCBI Taxonomy" id="3139917"/>
    <lineage>
        <taxon>Bacteria</taxon>
        <taxon>Bacillati</taxon>
        <taxon>Actinomycetota</taxon>
        <taxon>Actinomycetes</taxon>
        <taxon>Kitasatosporales</taxon>
        <taxon>Streptomycetaceae</taxon>
        <taxon>Streptomyces</taxon>
    </lineage>
</organism>
<name>A0ACC6QUQ1_9ACTN</name>
<reference evidence="1" key="1">
    <citation type="submission" date="2024-03" db="EMBL/GenBank/DDBJ databases">
        <title>Novel Streptomyces species of biotechnological and ecological value are a feature of Machair soil.</title>
        <authorList>
            <person name="Prole J.R."/>
            <person name="Goodfellow M."/>
            <person name="Allenby N."/>
            <person name="Ward A.C."/>
        </authorList>
    </citation>
    <scope>NUCLEOTIDE SEQUENCE</scope>
    <source>
        <strain evidence="1">MS1.AVA.4</strain>
    </source>
</reference>
<dbReference type="Proteomes" id="UP001375539">
    <property type="component" value="Unassembled WGS sequence"/>
</dbReference>
<dbReference type="EMBL" id="JBBKAI010000002">
    <property type="protein sequence ID" value="MEJ8662031.1"/>
    <property type="molecule type" value="Genomic_DNA"/>
</dbReference>
<keyword evidence="2" id="KW-1185">Reference proteome</keyword>
<sequence>MTDSAAETARRTRRTVITFLVLTAVLLLPLLAGLWYAADDALQHKSTTDWRANHQTRKSLEHAAMLLVGVPLAGAACGWTGATVLGRRTGVATATGAMLGAIALWILGIAAFYIAFSNATFGF</sequence>
<accession>A0ACC6QUQ1</accession>
<proteinExistence type="predicted"/>
<comment type="caution">
    <text evidence="1">The sequence shown here is derived from an EMBL/GenBank/DDBJ whole genome shotgun (WGS) entry which is preliminary data.</text>
</comment>